<name>F9Y817_KETVW</name>
<feature type="domain" description="ABC transporter" evidence="1">
    <location>
        <begin position="2"/>
        <end position="217"/>
    </location>
</feature>
<dbReference type="PANTHER" id="PTHR46743">
    <property type="entry name" value="TEICHOIC ACIDS EXPORT ATP-BINDING PROTEIN TAGH"/>
    <property type="match status" value="1"/>
</dbReference>
<dbReference type="PROSITE" id="PS50893">
    <property type="entry name" value="ABC_TRANSPORTER_2"/>
    <property type="match status" value="1"/>
</dbReference>
<dbReference type="AlphaFoldDB" id="F9Y817"/>
<dbReference type="GO" id="GO:0005524">
    <property type="term" value="F:ATP binding"/>
    <property type="evidence" value="ECO:0007669"/>
    <property type="project" value="InterPro"/>
</dbReference>
<dbReference type="EMBL" id="CP002018">
    <property type="protein sequence ID" value="AEM41143.1"/>
    <property type="molecule type" value="Genomic_DNA"/>
</dbReference>
<dbReference type="GO" id="GO:0016887">
    <property type="term" value="F:ATP hydrolysis activity"/>
    <property type="evidence" value="ECO:0007669"/>
    <property type="project" value="InterPro"/>
</dbReference>
<dbReference type="RefSeq" id="WP_013384607.1">
    <property type="nucleotide sequence ID" value="NC_017384.1"/>
</dbReference>
<dbReference type="OrthoDB" id="9778870at2"/>
<accession>F9Y817</accession>
<dbReference type="Gene3D" id="3.40.50.300">
    <property type="entry name" value="P-loop containing nucleotide triphosphate hydrolases"/>
    <property type="match status" value="1"/>
</dbReference>
<gene>
    <name evidence="2" type="primary">rkpS</name>
    <name evidence="2" type="ordered locus">KVU_1304</name>
</gene>
<reference evidence="2 3" key="1">
    <citation type="journal article" date="2011" name="J. Bacteriol.">
        <title>Complete genome sequence of the industrial strain Ketogulonicigenium vulgare WSH-001.</title>
        <authorList>
            <person name="Liu L."/>
            <person name="Li Y."/>
            <person name="Zhang J."/>
            <person name="Zhou Z."/>
            <person name="Liu J."/>
            <person name="Li X."/>
            <person name="Zhou J."/>
            <person name="Du G."/>
            <person name="Wang L."/>
            <person name="Chen J."/>
        </authorList>
    </citation>
    <scope>NUCLEOTIDE SEQUENCE [LARGE SCALE GENOMIC DNA]</scope>
    <source>
        <strain evidence="2 3">WSH-001</strain>
    </source>
</reference>
<dbReference type="eggNOG" id="COG1134">
    <property type="taxonomic scope" value="Bacteria"/>
</dbReference>
<dbReference type="InterPro" id="IPR027417">
    <property type="entry name" value="P-loop_NTPase"/>
</dbReference>
<evidence type="ECO:0000313" key="3">
    <source>
        <dbReference type="Proteomes" id="UP000000692"/>
    </source>
</evidence>
<keyword evidence="3" id="KW-1185">Reference proteome</keyword>
<dbReference type="KEGG" id="kvl:KVU_1304"/>
<dbReference type="InterPro" id="IPR003439">
    <property type="entry name" value="ABC_transporter-like_ATP-bd"/>
</dbReference>
<dbReference type="Pfam" id="PF00005">
    <property type="entry name" value="ABC_tran"/>
    <property type="match status" value="1"/>
</dbReference>
<evidence type="ECO:0000313" key="2">
    <source>
        <dbReference type="EMBL" id="AEM41143.1"/>
    </source>
</evidence>
<dbReference type="SUPFAM" id="SSF52540">
    <property type="entry name" value="P-loop containing nucleoside triphosphate hydrolases"/>
    <property type="match status" value="1"/>
</dbReference>
<dbReference type="PANTHER" id="PTHR46743:SF2">
    <property type="entry name" value="TEICHOIC ACIDS EXPORT ATP-BINDING PROTEIN TAGH"/>
    <property type="match status" value="1"/>
</dbReference>
<organism evidence="2 3">
    <name type="scientific">Ketogulonicigenium vulgare (strain WSH-001)</name>
    <dbReference type="NCBI Taxonomy" id="759362"/>
    <lineage>
        <taxon>Bacteria</taxon>
        <taxon>Pseudomonadati</taxon>
        <taxon>Pseudomonadota</taxon>
        <taxon>Alphaproteobacteria</taxon>
        <taxon>Rhodobacterales</taxon>
        <taxon>Roseobacteraceae</taxon>
        <taxon>Ketogulonicigenium</taxon>
    </lineage>
</organism>
<dbReference type="Proteomes" id="UP000000692">
    <property type="component" value="Chromosome"/>
</dbReference>
<sequence length="218" mass="24144">MIAFQKVSRWYGPPQDTAFILQNTDAVFETGQHYVIMATAGSGKSALLRLISGADQPNSGRVQRDEAVSWPLAMATIFTPRLTARQNLGFIARLHGLATDHLVGKIEEFATLGRALDRPVGSFTTTQRLALAFGASFAVPFHTHLIDETYMTRNRVLGPKVQNGLENLFASRRVIAASPDAKFARRYFQRGFLLHQRGLHLYTNIDALIAAFEAARLT</sequence>
<evidence type="ECO:0000259" key="1">
    <source>
        <dbReference type="PROSITE" id="PS50893"/>
    </source>
</evidence>
<proteinExistence type="predicted"/>
<dbReference type="InterPro" id="IPR050683">
    <property type="entry name" value="Bact_Polysacc_Export_ATP-bd"/>
</dbReference>
<dbReference type="HOGENOM" id="CLU_000604_1_2_5"/>
<protein>
    <submittedName>
        <fullName evidence="2">ABC-type polysaccharide/polyol phosphate transport system ATPase component-like protein</fullName>
    </submittedName>
</protein>